<dbReference type="SMART" id="SM00448">
    <property type="entry name" value="REC"/>
    <property type="match status" value="1"/>
</dbReference>
<dbReference type="InterPro" id="IPR011006">
    <property type="entry name" value="CheY-like_superfamily"/>
</dbReference>
<dbReference type="OrthoDB" id="9809318at2"/>
<dbReference type="GO" id="GO:0000156">
    <property type="term" value="F:phosphorelay response regulator activity"/>
    <property type="evidence" value="ECO:0007669"/>
    <property type="project" value="InterPro"/>
</dbReference>
<keyword evidence="2" id="KW-0902">Two-component regulatory system</keyword>
<protein>
    <submittedName>
        <fullName evidence="8">Response regulator transcription factor</fullName>
    </submittedName>
</protein>
<evidence type="ECO:0000313" key="9">
    <source>
        <dbReference type="Proteomes" id="UP000292886"/>
    </source>
</evidence>
<dbReference type="Proteomes" id="UP000292886">
    <property type="component" value="Chromosome"/>
</dbReference>
<dbReference type="InterPro" id="IPR007492">
    <property type="entry name" value="LytTR_DNA-bd_dom"/>
</dbReference>
<evidence type="ECO:0000259" key="6">
    <source>
        <dbReference type="PROSITE" id="PS50110"/>
    </source>
</evidence>
<dbReference type="PANTHER" id="PTHR37299">
    <property type="entry name" value="TRANSCRIPTIONAL REGULATOR-RELATED"/>
    <property type="match status" value="1"/>
</dbReference>
<keyword evidence="1" id="KW-0963">Cytoplasm</keyword>
<dbReference type="Gene3D" id="3.40.50.2300">
    <property type="match status" value="1"/>
</dbReference>
<dbReference type="PROSITE" id="PS50930">
    <property type="entry name" value="HTH_LYTTR"/>
    <property type="match status" value="1"/>
</dbReference>
<organism evidence="8 9">
    <name type="scientific">Periweissella cryptocerci</name>
    <dbReference type="NCBI Taxonomy" id="2506420"/>
    <lineage>
        <taxon>Bacteria</taxon>
        <taxon>Bacillati</taxon>
        <taxon>Bacillota</taxon>
        <taxon>Bacilli</taxon>
        <taxon>Lactobacillales</taxon>
        <taxon>Lactobacillaceae</taxon>
        <taxon>Periweissella</taxon>
    </lineage>
</organism>
<evidence type="ECO:0000256" key="2">
    <source>
        <dbReference type="ARBA" id="ARBA00023012"/>
    </source>
</evidence>
<dbReference type="PANTHER" id="PTHR37299:SF3">
    <property type="entry name" value="STAGE 0 SPORULATION PROTEIN A HOMOLOG"/>
    <property type="match status" value="1"/>
</dbReference>
<dbReference type="InterPro" id="IPR046947">
    <property type="entry name" value="LytR-like"/>
</dbReference>
<accession>A0A4P6YRI0</accession>
<name>A0A4P6YRI0_9LACO</name>
<comment type="function">
    <text evidence="4">Required for high-level post-exponential phase expression of a series of secreted proteins.</text>
</comment>
<gene>
    <name evidence="8" type="ORF">EQG49_01385</name>
</gene>
<evidence type="ECO:0000256" key="5">
    <source>
        <dbReference type="PROSITE-ProRule" id="PRU00169"/>
    </source>
</evidence>
<dbReference type="EMBL" id="CP037940">
    <property type="protein sequence ID" value="QBO35202.1"/>
    <property type="molecule type" value="Genomic_DNA"/>
</dbReference>
<dbReference type="Pfam" id="PF00072">
    <property type="entry name" value="Response_reg"/>
    <property type="match status" value="1"/>
</dbReference>
<keyword evidence="9" id="KW-1185">Reference proteome</keyword>
<feature type="domain" description="HTH LytTR-type" evidence="7">
    <location>
        <begin position="160"/>
        <end position="259"/>
    </location>
</feature>
<keyword evidence="5" id="KW-0597">Phosphoprotein</keyword>
<keyword evidence="3" id="KW-0010">Activator</keyword>
<evidence type="ECO:0000256" key="3">
    <source>
        <dbReference type="ARBA" id="ARBA00023159"/>
    </source>
</evidence>
<dbReference type="AlphaFoldDB" id="A0A4P6YRI0"/>
<evidence type="ECO:0000256" key="4">
    <source>
        <dbReference type="ARBA" id="ARBA00037164"/>
    </source>
</evidence>
<proteinExistence type="predicted"/>
<dbReference type="PROSITE" id="PS50110">
    <property type="entry name" value="RESPONSE_REGULATORY"/>
    <property type="match status" value="1"/>
</dbReference>
<feature type="domain" description="Response regulatory" evidence="6">
    <location>
        <begin position="19"/>
        <end position="144"/>
    </location>
</feature>
<reference evidence="9" key="1">
    <citation type="submission" date="2019-03" db="EMBL/GenBank/DDBJ databases">
        <title>Weissella sp. 26KH-42 Genome sequencing.</title>
        <authorList>
            <person name="Heo J."/>
            <person name="Kim S.-J."/>
            <person name="Kim J.-S."/>
            <person name="Hong S.-B."/>
            <person name="Kwon S.-W."/>
        </authorList>
    </citation>
    <scope>NUCLEOTIDE SEQUENCE [LARGE SCALE GENOMIC DNA]</scope>
    <source>
        <strain evidence="9">26KH-42</strain>
    </source>
</reference>
<dbReference type="SMART" id="SM00850">
    <property type="entry name" value="LytTR"/>
    <property type="match status" value="1"/>
</dbReference>
<evidence type="ECO:0000256" key="1">
    <source>
        <dbReference type="ARBA" id="ARBA00022490"/>
    </source>
</evidence>
<dbReference type="Gene3D" id="2.40.50.1020">
    <property type="entry name" value="LytTr DNA-binding domain"/>
    <property type="match status" value="1"/>
</dbReference>
<evidence type="ECO:0000259" key="7">
    <source>
        <dbReference type="PROSITE" id="PS50930"/>
    </source>
</evidence>
<evidence type="ECO:0000313" key="8">
    <source>
        <dbReference type="EMBL" id="QBO35202.1"/>
    </source>
</evidence>
<feature type="modified residue" description="4-aspartylphosphate" evidence="5">
    <location>
        <position position="77"/>
    </location>
</feature>
<dbReference type="KEGG" id="wei:EQG49_01385"/>
<sequence length="259" mass="29336">MLKLVIVEIVIEGGWVVMNIYVVDDQLATATQIGQLAKEIKRAQKITNCVVEVFTKLADFTAAVHNHSGENNVYFIDVDVHGVKLRGLEVASKLRQHDPFGTISFISSFEKFAPVTFEYRVAAFDYIDKRLPVDELRQRLAYTINYQAKRSAQITPAENLVLDGKAQQHKVPFDKILYIETTPVPHQLRLVTDDGVVEFYGKLSELAEQNTELVRCHRACLVNPAKISAFNKTEHLLEVSNGETLPVARNMMKTMTERF</sequence>
<dbReference type="InterPro" id="IPR001789">
    <property type="entry name" value="Sig_transdc_resp-reg_receiver"/>
</dbReference>
<dbReference type="SUPFAM" id="SSF52172">
    <property type="entry name" value="CheY-like"/>
    <property type="match status" value="1"/>
</dbReference>
<dbReference type="Pfam" id="PF04397">
    <property type="entry name" value="LytTR"/>
    <property type="match status" value="1"/>
</dbReference>
<dbReference type="GO" id="GO:0003677">
    <property type="term" value="F:DNA binding"/>
    <property type="evidence" value="ECO:0007669"/>
    <property type="project" value="InterPro"/>
</dbReference>